<comment type="caution">
    <text evidence="3">The sequence shown here is derived from an EMBL/GenBank/DDBJ whole genome shotgun (WGS) entry which is preliminary data.</text>
</comment>
<accession>A0AA46AKP3</accession>
<dbReference type="AlphaFoldDB" id="A0AA46AKP3"/>
<dbReference type="EMBL" id="FXUF01000025">
    <property type="protein sequence ID" value="SMP71997.1"/>
    <property type="molecule type" value="Genomic_DNA"/>
</dbReference>
<evidence type="ECO:0000313" key="3">
    <source>
        <dbReference type="EMBL" id="SMP71997.1"/>
    </source>
</evidence>
<dbReference type="Pfam" id="PF15978">
    <property type="entry name" value="TnsD"/>
    <property type="match status" value="1"/>
</dbReference>
<protein>
    <submittedName>
        <fullName evidence="3">TniQ protein</fullName>
    </submittedName>
</protein>
<evidence type="ECO:0000259" key="1">
    <source>
        <dbReference type="Pfam" id="PF06527"/>
    </source>
</evidence>
<dbReference type="InterPro" id="IPR032750">
    <property type="entry name" value="TnsD_C"/>
</dbReference>
<name>A0AA46AKP3_9CLOT</name>
<proteinExistence type="predicted"/>
<organism evidence="3 4">
    <name type="scientific">Anoxynatronum buryatiense</name>
    <dbReference type="NCBI Taxonomy" id="489973"/>
    <lineage>
        <taxon>Bacteria</taxon>
        <taxon>Bacillati</taxon>
        <taxon>Bacillota</taxon>
        <taxon>Clostridia</taxon>
        <taxon>Eubacteriales</taxon>
        <taxon>Clostridiaceae</taxon>
        <taxon>Anoxynatronum</taxon>
    </lineage>
</organism>
<sequence length="592" mass="68926">MTSFFPTLYPDELLYSAIARYHQRSGNISWKHTAVDLFDTQSVTISVDLPARIESLVDNVPYSGSTLAEEFIWKHTLYPYYTTFQSNERRRQIKESMLSHNGGDIYSRAGIMASTIKTKSHLCYCPSCVEEDFVKYGETYWRRSHQLPGVFLCQKHQHYLLTCPMPIKSTNKYQALLTNDCINASDNMDGMKRLIASMNFEKHQLDLLISFCNLSYQLLDEKWIWKKIGASHESYKGKLYEIGYANVNGHVRQKKFLNEFVNYFGNKFLSLMQCDIDVEASTNWLVEIIRKPQKATHPVRHILVMQFLGISFQELACAEGKIKPFGNGPWPCLNVAANHYKEPVIENVRVTIDAKAKKVVGTFLCKCGFEYCRSGPDGDEIDLLHIGRVKSFGKVWEDQLNQLIEKKLTLREISRRMSVDPKTVERQAIILHNELHWKKTSDSMAVIYQKMSKRKEGENLTMKNSYREQWQQAAQCFPELTKTELRYKYCKIYGWLYRNDRKWIINFNSHKKPSLSINPRVDWKLRDKELLISVKKIIEELLSNHKRPVRITVNRIGKEIGKQMLLQKHPDKLPNTIEYISAMAASQNTDKL</sequence>
<keyword evidence="4" id="KW-1185">Reference proteome</keyword>
<evidence type="ECO:0000259" key="2">
    <source>
        <dbReference type="Pfam" id="PF15978"/>
    </source>
</evidence>
<dbReference type="Proteomes" id="UP001158066">
    <property type="component" value="Unassembled WGS sequence"/>
</dbReference>
<dbReference type="InterPro" id="IPR009492">
    <property type="entry name" value="TniQ"/>
</dbReference>
<feature type="domain" description="Transposon Tn7 transposition protein TnsD C-terminal" evidence="2">
    <location>
        <begin position="215"/>
        <end position="580"/>
    </location>
</feature>
<dbReference type="Pfam" id="PF06527">
    <property type="entry name" value="TniQ"/>
    <property type="match status" value="1"/>
</dbReference>
<gene>
    <name evidence="3" type="ORF">SAMN06296020_1253</name>
</gene>
<dbReference type="RefSeq" id="WP_283410875.1">
    <property type="nucleotide sequence ID" value="NZ_FXUF01000025.1"/>
</dbReference>
<reference evidence="3" key="1">
    <citation type="submission" date="2017-05" db="EMBL/GenBank/DDBJ databases">
        <authorList>
            <person name="Varghese N."/>
            <person name="Submissions S."/>
        </authorList>
    </citation>
    <scope>NUCLEOTIDE SEQUENCE</scope>
    <source>
        <strain evidence="3">Su22</strain>
    </source>
</reference>
<feature type="domain" description="TniQ" evidence="1">
    <location>
        <begin position="4"/>
        <end position="160"/>
    </location>
</feature>
<evidence type="ECO:0000313" key="4">
    <source>
        <dbReference type="Proteomes" id="UP001158066"/>
    </source>
</evidence>